<reference evidence="2 3" key="1">
    <citation type="submission" date="2016-10" db="EMBL/GenBank/DDBJ databases">
        <authorList>
            <person name="de Groot N.N."/>
        </authorList>
    </citation>
    <scope>NUCLEOTIDE SEQUENCE [LARGE SCALE GENOMIC DNA]</scope>
    <source>
        <strain evidence="2 3">CGMCC 1.12333</strain>
    </source>
</reference>
<protein>
    <submittedName>
        <fullName evidence="2">Uncharacterized protein</fullName>
    </submittedName>
</protein>
<dbReference type="AlphaFoldDB" id="A0A1I7IRX5"/>
<dbReference type="Proteomes" id="UP000199138">
    <property type="component" value="Unassembled WGS sequence"/>
</dbReference>
<dbReference type="EMBL" id="FPBK01000020">
    <property type="protein sequence ID" value="SFU75633.1"/>
    <property type="molecule type" value="Genomic_DNA"/>
</dbReference>
<accession>A0A1I7IRX5</accession>
<dbReference type="STRING" id="1224947.SAMN05216480_12034"/>
<feature type="region of interest" description="Disordered" evidence="1">
    <location>
        <begin position="106"/>
        <end position="192"/>
    </location>
</feature>
<organism evidence="2 3">
    <name type="scientific">Pustulibacterium marinum</name>
    <dbReference type="NCBI Taxonomy" id="1224947"/>
    <lineage>
        <taxon>Bacteria</taxon>
        <taxon>Pseudomonadati</taxon>
        <taxon>Bacteroidota</taxon>
        <taxon>Flavobacteriia</taxon>
        <taxon>Flavobacteriales</taxon>
        <taxon>Flavobacteriaceae</taxon>
        <taxon>Pustulibacterium</taxon>
    </lineage>
</organism>
<evidence type="ECO:0000313" key="2">
    <source>
        <dbReference type="EMBL" id="SFU75633.1"/>
    </source>
</evidence>
<feature type="compositionally biased region" description="Basic residues" evidence="1">
    <location>
        <begin position="148"/>
        <end position="159"/>
    </location>
</feature>
<proteinExistence type="predicted"/>
<sequence length="192" mass="22344">MQEVNYIHHLNEVLELFSRDGRLNPSHVSLYMALFRFWNLNYFRPSFFIQREEVMELAKLGSKSTYHRCLTDLSNWSYILYEPSHNPFKGSRVHMFEFDVAKERENCPKSETTGGQEVDSDCPESETSTGQALVSINKPIQTVTNKKNSNKPKNCKNQKKWNAGEKKNKQKGSVPYTDNLHTCNDKNYDEPL</sequence>
<evidence type="ECO:0000256" key="1">
    <source>
        <dbReference type="SAM" id="MobiDB-lite"/>
    </source>
</evidence>
<dbReference type="RefSeq" id="WP_093026462.1">
    <property type="nucleotide sequence ID" value="NZ_FPBK01000020.1"/>
</dbReference>
<dbReference type="OrthoDB" id="1442826at2"/>
<keyword evidence="3" id="KW-1185">Reference proteome</keyword>
<gene>
    <name evidence="2" type="ORF">SAMN05216480_12034</name>
</gene>
<name>A0A1I7IRX5_9FLAO</name>
<evidence type="ECO:0000313" key="3">
    <source>
        <dbReference type="Proteomes" id="UP000199138"/>
    </source>
</evidence>
<feature type="compositionally biased region" description="Polar residues" evidence="1">
    <location>
        <begin position="125"/>
        <end position="144"/>
    </location>
</feature>
<feature type="compositionally biased region" description="Basic and acidic residues" evidence="1">
    <location>
        <begin position="183"/>
        <end position="192"/>
    </location>
</feature>